<keyword evidence="4" id="KW-0819">tRNA processing</keyword>
<dbReference type="Proteomes" id="UP000887566">
    <property type="component" value="Unplaced"/>
</dbReference>
<protein>
    <submittedName>
        <fullName evidence="7">Uncharacterized protein</fullName>
    </submittedName>
</protein>
<dbReference type="PANTHER" id="PTHR14344:SF3">
    <property type="entry name" value="WD REPEAT-CONTAINING PROTEIN 6"/>
    <property type="match status" value="1"/>
</dbReference>
<keyword evidence="2" id="KW-0963">Cytoplasm</keyword>
<dbReference type="SUPFAM" id="SSF50998">
    <property type="entry name" value="Quinoprotein alcohol dehydrogenase-like"/>
    <property type="match status" value="1"/>
</dbReference>
<reference evidence="7" key="1">
    <citation type="submission" date="2022-11" db="UniProtKB">
        <authorList>
            <consortium name="WormBaseParasite"/>
        </authorList>
    </citation>
    <scope>IDENTIFICATION</scope>
</reference>
<comment type="subcellular location">
    <subcellularLocation>
        <location evidence="1">Cytoplasm</location>
    </subcellularLocation>
</comment>
<evidence type="ECO:0000256" key="5">
    <source>
        <dbReference type="ARBA" id="ARBA00022737"/>
    </source>
</evidence>
<dbReference type="InterPro" id="IPR011047">
    <property type="entry name" value="Quinoprotein_ADH-like_sf"/>
</dbReference>
<dbReference type="PANTHER" id="PTHR14344">
    <property type="entry name" value="WD REPEAT PROTEIN"/>
    <property type="match status" value="1"/>
</dbReference>
<evidence type="ECO:0000313" key="6">
    <source>
        <dbReference type="Proteomes" id="UP000887566"/>
    </source>
</evidence>
<dbReference type="GO" id="GO:0030488">
    <property type="term" value="P:tRNA methylation"/>
    <property type="evidence" value="ECO:0007669"/>
    <property type="project" value="TreeGrafter"/>
</dbReference>
<organism evidence="6 7">
    <name type="scientific">Plectus sambesii</name>
    <dbReference type="NCBI Taxonomy" id="2011161"/>
    <lineage>
        <taxon>Eukaryota</taxon>
        <taxon>Metazoa</taxon>
        <taxon>Ecdysozoa</taxon>
        <taxon>Nematoda</taxon>
        <taxon>Chromadorea</taxon>
        <taxon>Plectida</taxon>
        <taxon>Plectina</taxon>
        <taxon>Plectoidea</taxon>
        <taxon>Plectidae</taxon>
        <taxon>Plectus</taxon>
    </lineage>
</organism>
<dbReference type="Gene3D" id="2.130.10.10">
    <property type="entry name" value="YVTN repeat-like/Quinoprotein amine dehydrogenase"/>
    <property type="match status" value="2"/>
</dbReference>
<proteinExistence type="predicted"/>
<name>A0A914XHF2_9BILA</name>
<dbReference type="AlphaFoldDB" id="A0A914XHF2"/>
<keyword evidence="6" id="KW-1185">Reference proteome</keyword>
<dbReference type="GO" id="GO:0005737">
    <property type="term" value="C:cytoplasm"/>
    <property type="evidence" value="ECO:0007669"/>
    <property type="project" value="UniProtKB-SubCell"/>
</dbReference>
<dbReference type="InterPro" id="IPR051973">
    <property type="entry name" value="tRNA_Anticodon_Mtase-Reg"/>
</dbReference>
<evidence type="ECO:0000256" key="1">
    <source>
        <dbReference type="ARBA" id="ARBA00004496"/>
    </source>
</evidence>
<evidence type="ECO:0000256" key="4">
    <source>
        <dbReference type="ARBA" id="ARBA00022694"/>
    </source>
</evidence>
<accession>A0A914XHF2</accession>
<sequence>MILSASLDGSLTICQIESNDLHEKWKCKIEPGDRYLPTCAILLLHQVLIFGDRRGNITIIDASAMSKKVIKGAHEKQGVTDIRVVDTSSSPNGSTIRLQSIGRDGRLCTWQWFPTSTSLELMRSQVVGAPEKMEWPCKFLERHGRLLISGFRGPNFVLFDIDANHYLCSIECGGGHRFWQTEFADDRTIRFKFIKQGILVQADALLWSLTVTAPHLHVSQISSIAALNSESEFSLIVTGGIDTQLTVSVVNKGSRRIQVLQRITDHLSSVHCVTSKDGLVVSGGGRGEVKVWRLDDDRRLLPLLTCKEENQEARLLSVELFDLLGSVGLVAASSDGLLRCYQLNPDDRSASITAVVSLARQSPLGCVTKVAVLNDESGVNVIAIDTAGQVSAWSLTSWHCESPVIARSSTLVERSGLSALCAVALLDRRIAVVGLKDAGSIPAEGGPHPTKVLIPLWVGELVAAMLRIYRRQALATGRPILYQSHQPWPSVASRLRARGADPATLRDNRLADTAKAVQTLKKKKCDVKPAQFANRTTFN</sequence>
<dbReference type="InterPro" id="IPR015943">
    <property type="entry name" value="WD40/YVTN_repeat-like_dom_sf"/>
</dbReference>
<evidence type="ECO:0000256" key="2">
    <source>
        <dbReference type="ARBA" id="ARBA00022490"/>
    </source>
</evidence>
<dbReference type="WBParaSite" id="PSAMB.scaffold7786size7111.g30536.t1">
    <property type="protein sequence ID" value="PSAMB.scaffold7786size7111.g30536.t1"/>
    <property type="gene ID" value="PSAMB.scaffold7786size7111.g30536"/>
</dbReference>
<evidence type="ECO:0000313" key="7">
    <source>
        <dbReference type="WBParaSite" id="PSAMB.scaffold7786size7111.g30536.t1"/>
    </source>
</evidence>
<keyword evidence="3" id="KW-0853">WD repeat</keyword>
<keyword evidence="5" id="KW-0677">Repeat</keyword>
<evidence type="ECO:0000256" key="3">
    <source>
        <dbReference type="ARBA" id="ARBA00022574"/>
    </source>
</evidence>